<organism evidence="2 3">
    <name type="scientific">Lithohypha guttulata</name>
    <dbReference type="NCBI Taxonomy" id="1690604"/>
    <lineage>
        <taxon>Eukaryota</taxon>
        <taxon>Fungi</taxon>
        <taxon>Dikarya</taxon>
        <taxon>Ascomycota</taxon>
        <taxon>Pezizomycotina</taxon>
        <taxon>Eurotiomycetes</taxon>
        <taxon>Chaetothyriomycetidae</taxon>
        <taxon>Chaetothyriales</taxon>
        <taxon>Trichomeriaceae</taxon>
        <taxon>Lithohypha</taxon>
    </lineage>
</organism>
<feature type="domain" description="Dienelactone hydrolase" evidence="1">
    <location>
        <begin position="41"/>
        <end position="260"/>
    </location>
</feature>
<evidence type="ECO:0000313" key="3">
    <source>
        <dbReference type="Proteomes" id="UP001345013"/>
    </source>
</evidence>
<dbReference type="PANTHER" id="PTHR17630">
    <property type="entry name" value="DIENELACTONE HYDROLASE"/>
    <property type="match status" value="1"/>
</dbReference>
<dbReference type="EMBL" id="JAVRRG010000025">
    <property type="protein sequence ID" value="KAK5095902.1"/>
    <property type="molecule type" value="Genomic_DNA"/>
</dbReference>
<dbReference type="Proteomes" id="UP001345013">
    <property type="component" value="Unassembled WGS sequence"/>
</dbReference>
<evidence type="ECO:0000259" key="1">
    <source>
        <dbReference type="Pfam" id="PF01738"/>
    </source>
</evidence>
<dbReference type="Pfam" id="PF01738">
    <property type="entry name" value="DLH"/>
    <property type="match status" value="1"/>
</dbReference>
<keyword evidence="3" id="KW-1185">Reference proteome</keyword>
<proteinExistence type="predicted"/>
<dbReference type="InterPro" id="IPR029058">
    <property type="entry name" value="AB_hydrolase_fold"/>
</dbReference>
<name>A0ABR0KGN9_9EURO</name>
<dbReference type="PANTHER" id="PTHR17630:SF44">
    <property type="entry name" value="PROTEIN AIM2"/>
    <property type="match status" value="1"/>
</dbReference>
<accession>A0ABR0KGN9</accession>
<dbReference type="Gene3D" id="3.40.50.1820">
    <property type="entry name" value="alpha/beta hydrolase"/>
    <property type="match status" value="1"/>
</dbReference>
<protein>
    <recommendedName>
        <fullName evidence="1">Dienelactone hydrolase domain-containing protein</fullName>
    </recommendedName>
</protein>
<dbReference type="SUPFAM" id="SSF53474">
    <property type="entry name" value="alpha/beta-Hydrolases"/>
    <property type="match status" value="1"/>
</dbReference>
<evidence type="ECO:0000313" key="2">
    <source>
        <dbReference type="EMBL" id="KAK5095902.1"/>
    </source>
</evidence>
<sequence length="275" mass="30721">MTSSKQPKEPEWLAKPSGACCLKGHIHSGDPRGEYEWIADMETYIVHPPEGKANGHIVLYYPDVFGFFTNGLLIMDEIADAGYTVLGIDYFQGDPIYLHRTALKTPVEGFDFEAWLAKYHKVAVDHVPGWIDAVKQKYGKAETKYACVGYCFGAPYVCNSLAGASPPCEVGAFAHPAFLKDHHFDEIQRPLFLSCAETDHTFPTEARNKGVGILREAKKPYHLQLFSGVEHGFALRCNLDVPYERWVKETSLKGIVDYFDFHLGVSEDGKANANL</sequence>
<dbReference type="InterPro" id="IPR002925">
    <property type="entry name" value="Dienelactn_hydro"/>
</dbReference>
<gene>
    <name evidence="2" type="ORF">LTR24_002866</name>
</gene>
<comment type="caution">
    <text evidence="2">The sequence shown here is derived from an EMBL/GenBank/DDBJ whole genome shotgun (WGS) entry which is preliminary data.</text>
</comment>
<reference evidence="2 3" key="1">
    <citation type="submission" date="2023-08" db="EMBL/GenBank/DDBJ databases">
        <title>Black Yeasts Isolated from many extreme environments.</title>
        <authorList>
            <person name="Coleine C."/>
            <person name="Stajich J.E."/>
            <person name="Selbmann L."/>
        </authorList>
    </citation>
    <scope>NUCLEOTIDE SEQUENCE [LARGE SCALE GENOMIC DNA]</scope>
    <source>
        <strain evidence="2 3">CCFEE 5885</strain>
    </source>
</reference>